<reference key="2">
    <citation type="submission" date="2011-04" db="EMBL/GenBank/DDBJ databases">
        <title>Complete sequence of chromosome of Haliscomenobacter hydrossis DSM 1100.</title>
        <authorList>
            <consortium name="US DOE Joint Genome Institute (JGI-PGF)"/>
            <person name="Lucas S."/>
            <person name="Han J."/>
            <person name="Lapidus A."/>
            <person name="Bruce D."/>
            <person name="Goodwin L."/>
            <person name="Pitluck S."/>
            <person name="Peters L."/>
            <person name="Kyrpides N."/>
            <person name="Mavromatis K."/>
            <person name="Ivanova N."/>
            <person name="Ovchinnikova G."/>
            <person name="Pagani I."/>
            <person name="Daligault H."/>
            <person name="Detter J.C."/>
            <person name="Han C."/>
            <person name="Land M."/>
            <person name="Hauser L."/>
            <person name="Markowitz V."/>
            <person name="Cheng J.-F."/>
            <person name="Hugenholtz P."/>
            <person name="Woyke T."/>
            <person name="Wu D."/>
            <person name="Verbarg S."/>
            <person name="Frueling A."/>
            <person name="Brambilla E."/>
            <person name="Klenk H.-P."/>
            <person name="Eisen J.A."/>
        </authorList>
    </citation>
    <scope>NUCLEOTIDE SEQUENCE</scope>
    <source>
        <strain>DSM 1100</strain>
    </source>
</reference>
<dbReference type="AlphaFoldDB" id="F4L5I4"/>
<evidence type="ECO:0000313" key="2">
    <source>
        <dbReference type="EMBL" id="AEE50848.1"/>
    </source>
</evidence>
<sequence length="157" mass="18024">MKLKHSLSGKSLEAVISEVANKDYSAIKKDSDFSFDWETEKEYEVYKIYLLSEENRILGLMSLIDIPEEYRIHLHLLEVSKPHRGKDKALDFIAGCLIAFAAELAIKRGYYGFVSLEPKTLLIDHYQSNYGFRQYGRYLGIEGSASQTLINKYLGDE</sequence>
<dbReference type="PROSITE" id="PS51186">
    <property type="entry name" value="GNAT"/>
    <property type="match status" value="1"/>
</dbReference>
<organism evidence="2 3">
    <name type="scientific">Haliscomenobacter hydrossis (strain ATCC 27775 / DSM 1100 / LMG 10767 / O)</name>
    <dbReference type="NCBI Taxonomy" id="760192"/>
    <lineage>
        <taxon>Bacteria</taxon>
        <taxon>Pseudomonadati</taxon>
        <taxon>Bacteroidota</taxon>
        <taxon>Saprospiria</taxon>
        <taxon>Saprospirales</taxon>
        <taxon>Haliscomenobacteraceae</taxon>
        <taxon>Haliscomenobacter</taxon>
    </lineage>
</organism>
<dbReference type="Proteomes" id="UP000008461">
    <property type="component" value="Chromosome"/>
</dbReference>
<dbReference type="STRING" id="760192.Halhy_2984"/>
<dbReference type="RefSeq" id="WP_013765391.1">
    <property type="nucleotide sequence ID" value="NC_015510.1"/>
</dbReference>
<name>F4L5I4_HALH1</name>
<dbReference type="GO" id="GO:0016747">
    <property type="term" value="F:acyltransferase activity, transferring groups other than amino-acyl groups"/>
    <property type="evidence" value="ECO:0007669"/>
    <property type="project" value="InterPro"/>
</dbReference>
<dbReference type="InterPro" id="IPR016181">
    <property type="entry name" value="Acyl_CoA_acyltransferase"/>
</dbReference>
<keyword evidence="3" id="KW-1185">Reference proteome</keyword>
<dbReference type="KEGG" id="hhy:Halhy_2984"/>
<dbReference type="OrthoDB" id="956078at2"/>
<proteinExistence type="predicted"/>
<dbReference type="EMBL" id="CP002691">
    <property type="protein sequence ID" value="AEE50848.1"/>
    <property type="molecule type" value="Genomic_DNA"/>
</dbReference>
<feature type="domain" description="N-acetyltransferase" evidence="1">
    <location>
        <begin position="14"/>
        <end position="155"/>
    </location>
</feature>
<accession>F4L5I4</accession>
<evidence type="ECO:0000259" key="1">
    <source>
        <dbReference type="PROSITE" id="PS51186"/>
    </source>
</evidence>
<dbReference type="eggNOG" id="ENOG502ZV5A">
    <property type="taxonomic scope" value="Bacteria"/>
</dbReference>
<evidence type="ECO:0000313" key="3">
    <source>
        <dbReference type="Proteomes" id="UP000008461"/>
    </source>
</evidence>
<reference evidence="2 3" key="1">
    <citation type="journal article" date="2011" name="Stand. Genomic Sci.">
        <title>Complete genome sequence of Haliscomenobacter hydrossis type strain (O).</title>
        <authorList>
            <consortium name="US DOE Joint Genome Institute (JGI-PGF)"/>
            <person name="Daligault H."/>
            <person name="Lapidus A."/>
            <person name="Zeytun A."/>
            <person name="Nolan M."/>
            <person name="Lucas S."/>
            <person name="Del Rio T.G."/>
            <person name="Tice H."/>
            <person name="Cheng J.F."/>
            <person name="Tapia R."/>
            <person name="Han C."/>
            <person name="Goodwin L."/>
            <person name="Pitluck S."/>
            <person name="Liolios K."/>
            <person name="Pagani I."/>
            <person name="Ivanova N."/>
            <person name="Huntemann M."/>
            <person name="Mavromatis K."/>
            <person name="Mikhailova N."/>
            <person name="Pati A."/>
            <person name="Chen A."/>
            <person name="Palaniappan K."/>
            <person name="Land M."/>
            <person name="Hauser L."/>
            <person name="Brambilla E.M."/>
            <person name="Rohde M."/>
            <person name="Verbarg S."/>
            <person name="Goker M."/>
            <person name="Bristow J."/>
            <person name="Eisen J.A."/>
            <person name="Markowitz V."/>
            <person name="Hugenholtz P."/>
            <person name="Kyrpides N.C."/>
            <person name="Klenk H.P."/>
            <person name="Woyke T."/>
        </authorList>
    </citation>
    <scope>NUCLEOTIDE SEQUENCE [LARGE SCALE GENOMIC DNA]</scope>
    <source>
        <strain evidence="3">ATCC 27775 / DSM 1100 / LMG 10767 / O</strain>
    </source>
</reference>
<dbReference type="HOGENOM" id="CLU_125389_1_0_10"/>
<dbReference type="SUPFAM" id="SSF55729">
    <property type="entry name" value="Acyl-CoA N-acyltransferases (Nat)"/>
    <property type="match status" value="1"/>
</dbReference>
<protein>
    <recommendedName>
        <fullName evidence="1">N-acetyltransferase domain-containing protein</fullName>
    </recommendedName>
</protein>
<gene>
    <name evidence="2" type="ordered locus">Halhy_2984</name>
</gene>
<dbReference type="InterPro" id="IPR000182">
    <property type="entry name" value="GNAT_dom"/>
</dbReference>